<name>A0A395HJY5_ASPHC</name>
<dbReference type="Gene3D" id="3.90.180.10">
    <property type="entry name" value="Medium-chain alcohol dehydrogenases, catalytic domain"/>
    <property type="match status" value="1"/>
</dbReference>
<dbReference type="Gene3D" id="3.40.50.720">
    <property type="entry name" value="NAD(P)-binding Rossmann-like Domain"/>
    <property type="match status" value="1"/>
</dbReference>
<dbReference type="CDD" id="cd08267">
    <property type="entry name" value="MDR1"/>
    <property type="match status" value="1"/>
</dbReference>
<dbReference type="InterPro" id="IPR013154">
    <property type="entry name" value="ADH-like_N"/>
</dbReference>
<dbReference type="AlphaFoldDB" id="A0A395HJY5"/>
<protein>
    <submittedName>
        <fullName evidence="2">NAD(P)-binding protein</fullName>
    </submittedName>
</protein>
<keyword evidence="3" id="KW-1185">Reference proteome</keyword>
<dbReference type="PANTHER" id="PTHR11695">
    <property type="entry name" value="ALCOHOL DEHYDROGENASE RELATED"/>
    <property type="match status" value="1"/>
</dbReference>
<dbReference type="EMBL" id="KZ824322">
    <property type="protein sequence ID" value="RAL07926.1"/>
    <property type="molecule type" value="Genomic_DNA"/>
</dbReference>
<organism evidence="2 3">
    <name type="scientific">Aspergillus homomorphus (strain CBS 101889)</name>
    <dbReference type="NCBI Taxonomy" id="1450537"/>
    <lineage>
        <taxon>Eukaryota</taxon>
        <taxon>Fungi</taxon>
        <taxon>Dikarya</taxon>
        <taxon>Ascomycota</taxon>
        <taxon>Pezizomycotina</taxon>
        <taxon>Eurotiomycetes</taxon>
        <taxon>Eurotiomycetidae</taxon>
        <taxon>Eurotiales</taxon>
        <taxon>Aspergillaceae</taxon>
        <taxon>Aspergillus</taxon>
        <taxon>Aspergillus subgen. Circumdati</taxon>
    </lineage>
</organism>
<reference evidence="2 3" key="1">
    <citation type="submission" date="2018-02" db="EMBL/GenBank/DDBJ databases">
        <title>The genomes of Aspergillus section Nigri reveals drivers in fungal speciation.</title>
        <authorList>
            <consortium name="DOE Joint Genome Institute"/>
            <person name="Vesth T.C."/>
            <person name="Nybo J."/>
            <person name="Theobald S."/>
            <person name="Brandl J."/>
            <person name="Frisvad J.C."/>
            <person name="Nielsen K.F."/>
            <person name="Lyhne E.K."/>
            <person name="Kogle M.E."/>
            <person name="Kuo A."/>
            <person name="Riley R."/>
            <person name="Clum A."/>
            <person name="Nolan M."/>
            <person name="Lipzen A."/>
            <person name="Salamov A."/>
            <person name="Henrissat B."/>
            <person name="Wiebenga A."/>
            <person name="De vries R.P."/>
            <person name="Grigoriev I.V."/>
            <person name="Mortensen U.H."/>
            <person name="Andersen M.R."/>
            <person name="Baker S.E."/>
        </authorList>
    </citation>
    <scope>NUCLEOTIDE SEQUENCE [LARGE SCALE GENOMIC DNA]</scope>
    <source>
        <strain evidence="2 3">CBS 101889</strain>
    </source>
</reference>
<evidence type="ECO:0000313" key="2">
    <source>
        <dbReference type="EMBL" id="RAL07926.1"/>
    </source>
</evidence>
<feature type="non-terminal residue" evidence="2">
    <location>
        <position position="1"/>
    </location>
</feature>
<evidence type="ECO:0000259" key="1">
    <source>
        <dbReference type="SMART" id="SM00829"/>
    </source>
</evidence>
<dbReference type="Pfam" id="PF08240">
    <property type="entry name" value="ADH_N"/>
    <property type="match status" value="1"/>
</dbReference>
<dbReference type="InterPro" id="IPR036291">
    <property type="entry name" value="NAD(P)-bd_dom_sf"/>
</dbReference>
<dbReference type="RefSeq" id="XP_025547080.1">
    <property type="nucleotide sequence ID" value="XM_025700224.1"/>
</dbReference>
<dbReference type="SUPFAM" id="SSF50129">
    <property type="entry name" value="GroES-like"/>
    <property type="match status" value="1"/>
</dbReference>
<sequence>MRAWVYTQSGLPSQTLTQTTVSAPTASDLGPHDVLVEVHYVSLNAICTAMMRALPPQPFSLGLPFRSRSAIPEFEFAGRILATGSQVPAARPELSPDTQILGCVSEQQVFGSGKGALAERLVVPASQIIPLISPELKSSDPETAPEPPVSLLEGSGLTACGCTAIQTVDATRLIAGDKLFVNGGSTSVGMLTLQVARHVLGPTGTIVASCSAANAPLLRSLGADEVVDYTAHDPLHAYLRAHHAARPFDAIVDCVGDPEIYAHCVPYLAEGKPFINLGQMKATPGFWGQIAWAWTQFATRYWPVVLGGVPRAYQFYGGKPTVESMQRIMRLVEKGVVRVVVDSVWRMGEVRKAYERMESKRAKGKIVVSVRE</sequence>
<dbReference type="InterPro" id="IPR011032">
    <property type="entry name" value="GroES-like_sf"/>
</dbReference>
<evidence type="ECO:0000313" key="3">
    <source>
        <dbReference type="Proteomes" id="UP000248961"/>
    </source>
</evidence>
<dbReference type="OrthoDB" id="3509362at2759"/>
<dbReference type="PANTHER" id="PTHR11695:SF294">
    <property type="entry name" value="RETICULON-4-INTERACTING PROTEIN 1, MITOCHONDRIAL"/>
    <property type="match status" value="1"/>
</dbReference>
<dbReference type="Proteomes" id="UP000248961">
    <property type="component" value="Unassembled WGS sequence"/>
</dbReference>
<dbReference type="GeneID" id="37204513"/>
<feature type="domain" description="Enoyl reductase (ER)" evidence="1">
    <location>
        <begin position="14"/>
        <end position="368"/>
    </location>
</feature>
<dbReference type="GO" id="GO:0016491">
    <property type="term" value="F:oxidoreductase activity"/>
    <property type="evidence" value="ECO:0007669"/>
    <property type="project" value="InterPro"/>
</dbReference>
<dbReference type="VEuPathDB" id="FungiDB:BO97DRAFT_473347"/>
<proteinExistence type="predicted"/>
<dbReference type="STRING" id="1450537.A0A395HJY5"/>
<dbReference type="Pfam" id="PF13602">
    <property type="entry name" value="ADH_zinc_N_2"/>
    <property type="match status" value="1"/>
</dbReference>
<dbReference type="SMART" id="SM00829">
    <property type="entry name" value="PKS_ER"/>
    <property type="match status" value="1"/>
</dbReference>
<dbReference type="InterPro" id="IPR050700">
    <property type="entry name" value="YIM1/Zinc_Alcohol_DH_Fams"/>
</dbReference>
<dbReference type="GO" id="GO:0005739">
    <property type="term" value="C:mitochondrion"/>
    <property type="evidence" value="ECO:0007669"/>
    <property type="project" value="TreeGrafter"/>
</dbReference>
<accession>A0A395HJY5</accession>
<dbReference type="SUPFAM" id="SSF51735">
    <property type="entry name" value="NAD(P)-binding Rossmann-fold domains"/>
    <property type="match status" value="1"/>
</dbReference>
<gene>
    <name evidence="2" type="ORF">BO97DRAFT_473347</name>
</gene>
<dbReference type="InterPro" id="IPR020843">
    <property type="entry name" value="ER"/>
</dbReference>